<evidence type="ECO:0000256" key="6">
    <source>
        <dbReference type="SAM" id="Phobius"/>
    </source>
</evidence>
<evidence type="ECO:0000256" key="5">
    <source>
        <dbReference type="ARBA" id="ARBA00023136"/>
    </source>
</evidence>
<dbReference type="Gene3D" id="1.20.1070.10">
    <property type="entry name" value="Rhodopsin 7-helix transmembrane proteins"/>
    <property type="match status" value="1"/>
</dbReference>
<keyword evidence="3 6" id="KW-0812">Transmembrane</keyword>
<keyword evidence="5 6" id="KW-0472">Membrane</keyword>
<evidence type="ECO:0000256" key="2">
    <source>
        <dbReference type="ARBA" id="ARBA00022475"/>
    </source>
</evidence>
<dbReference type="PANTHER" id="PTHR22750">
    <property type="entry name" value="G-PROTEIN COUPLED RECEPTOR"/>
    <property type="match status" value="1"/>
</dbReference>
<feature type="domain" description="G-protein coupled receptors family 1 profile" evidence="7">
    <location>
        <begin position="45"/>
        <end position="285"/>
    </location>
</feature>
<dbReference type="GO" id="GO:0005886">
    <property type="term" value="C:plasma membrane"/>
    <property type="evidence" value="ECO:0007669"/>
    <property type="project" value="UniProtKB-SubCell"/>
</dbReference>
<gene>
    <name evidence="8" type="ORF">NEMVEDRAFT_v1g245565</name>
</gene>
<dbReference type="InParanoid" id="A7SIX7"/>
<dbReference type="GO" id="GO:0004930">
    <property type="term" value="F:G protein-coupled receptor activity"/>
    <property type="evidence" value="ECO:0007669"/>
    <property type="project" value="InterPro"/>
</dbReference>
<accession>A7SIX7</accession>
<evidence type="ECO:0000256" key="4">
    <source>
        <dbReference type="ARBA" id="ARBA00022989"/>
    </source>
</evidence>
<evidence type="ECO:0000256" key="1">
    <source>
        <dbReference type="ARBA" id="ARBA00004651"/>
    </source>
</evidence>
<feature type="transmembrane region" description="Helical" evidence="6">
    <location>
        <begin position="261"/>
        <end position="287"/>
    </location>
</feature>
<evidence type="ECO:0000259" key="7">
    <source>
        <dbReference type="PROSITE" id="PS50262"/>
    </source>
</evidence>
<dbReference type="PRINTS" id="PR00237">
    <property type="entry name" value="GPCRRHODOPSN"/>
</dbReference>
<name>A7SIX7_NEMVE</name>
<dbReference type="HOGENOM" id="CLU_009579_14_1_1"/>
<proteinExistence type="predicted"/>
<keyword evidence="4 6" id="KW-1133">Transmembrane helix</keyword>
<dbReference type="EMBL" id="DS469673">
    <property type="protein sequence ID" value="EDO36322.1"/>
    <property type="molecule type" value="Genomic_DNA"/>
</dbReference>
<dbReference type="STRING" id="45351.A7SIX7"/>
<dbReference type="AlphaFoldDB" id="A7SIX7"/>
<comment type="subcellular location">
    <subcellularLocation>
        <location evidence="1">Cell membrane</location>
        <topology evidence="1">Multi-pass membrane protein</topology>
    </subcellularLocation>
</comment>
<feature type="transmembrane region" description="Helical" evidence="6">
    <location>
        <begin position="234"/>
        <end position="255"/>
    </location>
</feature>
<dbReference type="InterPro" id="IPR000276">
    <property type="entry name" value="GPCR_Rhodpsn"/>
</dbReference>
<dbReference type="eggNOG" id="KOG3656">
    <property type="taxonomic scope" value="Eukaryota"/>
</dbReference>
<dbReference type="KEGG" id="nve:5507736"/>
<evidence type="ECO:0000256" key="3">
    <source>
        <dbReference type="ARBA" id="ARBA00022692"/>
    </source>
</evidence>
<evidence type="ECO:0000313" key="8">
    <source>
        <dbReference type="EMBL" id="EDO36322.1"/>
    </source>
</evidence>
<sequence length="310" mass="35070">MNHSMESTCLRWHMTYNHVKSPAHTLCVLVTSILNGVLALPAVLLNSIVIAAILKTRHLRTPSNFLLFNMAITDCVIGLLLQPLYIVARVLEQKDLKNVYCHIGILANYLTNTLPLALMLTLTAMSIDRFLAIKLMLRYRSSVTSSRVLSLLIALWSVVLLWGLSPIGVYRETFIAFLAVVFSLCLFVTFTAYWRAFRGLRVHQARVTPINPDTNEAAVCINVRKYHRSFTTMFCVFLLQLIFYIPDICCKILQLTYGASAALSVAIVVADTFVFLNATANPLFYFWRLRDVRRASVRVLKTCAVFKKPT</sequence>
<dbReference type="CDD" id="cd00637">
    <property type="entry name" value="7tm_classA_rhodopsin-like"/>
    <property type="match status" value="1"/>
</dbReference>
<protein>
    <recommendedName>
        <fullName evidence="7">G-protein coupled receptors family 1 profile domain-containing protein</fullName>
    </recommendedName>
</protein>
<dbReference type="PROSITE" id="PS50262">
    <property type="entry name" value="G_PROTEIN_RECEP_F1_2"/>
    <property type="match status" value="1"/>
</dbReference>
<evidence type="ECO:0000313" key="9">
    <source>
        <dbReference type="Proteomes" id="UP000001593"/>
    </source>
</evidence>
<keyword evidence="2" id="KW-1003">Cell membrane</keyword>
<keyword evidence="9" id="KW-1185">Reference proteome</keyword>
<feature type="transmembrane region" description="Helical" evidence="6">
    <location>
        <begin position="148"/>
        <end position="168"/>
    </location>
</feature>
<reference evidence="8 9" key="1">
    <citation type="journal article" date="2007" name="Science">
        <title>Sea anemone genome reveals ancestral eumetazoan gene repertoire and genomic organization.</title>
        <authorList>
            <person name="Putnam N.H."/>
            <person name="Srivastava M."/>
            <person name="Hellsten U."/>
            <person name="Dirks B."/>
            <person name="Chapman J."/>
            <person name="Salamov A."/>
            <person name="Terry A."/>
            <person name="Shapiro H."/>
            <person name="Lindquist E."/>
            <person name="Kapitonov V.V."/>
            <person name="Jurka J."/>
            <person name="Genikhovich G."/>
            <person name="Grigoriev I.V."/>
            <person name="Lucas S.M."/>
            <person name="Steele R.E."/>
            <person name="Finnerty J.R."/>
            <person name="Technau U."/>
            <person name="Martindale M.Q."/>
            <person name="Rokhsar D.S."/>
        </authorList>
    </citation>
    <scope>NUCLEOTIDE SEQUENCE [LARGE SCALE GENOMIC DNA]</scope>
    <source>
        <strain evidence="9">CH2 X CH6</strain>
    </source>
</reference>
<feature type="transmembrane region" description="Helical" evidence="6">
    <location>
        <begin position="174"/>
        <end position="194"/>
    </location>
</feature>
<feature type="transmembrane region" description="Helical" evidence="6">
    <location>
        <begin position="23"/>
        <end position="54"/>
    </location>
</feature>
<dbReference type="PhylomeDB" id="A7SIX7"/>
<dbReference type="OMA" id="IHSELTI"/>
<dbReference type="OrthoDB" id="9946013at2759"/>
<feature type="transmembrane region" description="Helical" evidence="6">
    <location>
        <begin position="66"/>
        <end position="86"/>
    </location>
</feature>
<feature type="transmembrane region" description="Helical" evidence="6">
    <location>
        <begin position="106"/>
        <end position="127"/>
    </location>
</feature>
<dbReference type="Proteomes" id="UP000001593">
    <property type="component" value="Unassembled WGS sequence"/>
</dbReference>
<organism evidence="8 9">
    <name type="scientific">Nematostella vectensis</name>
    <name type="common">Starlet sea anemone</name>
    <dbReference type="NCBI Taxonomy" id="45351"/>
    <lineage>
        <taxon>Eukaryota</taxon>
        <taxon>Metazoa</taxon>
        <taxon>Cnidaria</taxon>
        <taxon>Anthozoa</taxon>
        <taxon>Hexacorallia</taxon>
        <taxon>Actiniaria</taxon>
        <taxon>Edwardsiidae</taxon>
        <taxon>Nematostella</taxon>
    </lineage>
</organism>
<dbReference type="Pfam" id="PF00001">
    <property type="entry name" value="7tm_1"/>
    <property type="match status" value="1"/>
</dbReference>
<dbReference type="InterPro" id="IPR017452">
    <property type="entry name" value="GPCR_Rhodpsn_7TM"/>
</dbReference>
<dbReference type="SUPFAM" id="SSF81321">
    <property type="entry name" value="Family A G protein-coupled receptor-like"/>
    <property type="match status" value="1"/>
</dbReference>